<dbReference type="OrthoDB" id="186587at2"/>
<gene>
    <name evidence="2" type="ORF">EUV02_08295</name>
</gene>
<protein>
    <submittedName>
        <fullName evidence="2">DJ-1/PfpI family protein</fullName>
    </submittedName>
</protein>
<dbReference type="Pfam" id="PF01965">
    <property type="entry name" value="DJ-1_PfpI"/>
    <property type="match status" value="1"/>
</dbReference>
<dbReference type="SUPFAM" id="SSF52317">
    <property type="entry name" value="Class I glutamine amidotransferase-like"/>
    <property type="match status" value="1"/>
</dbReference>
<dbReference type="RefSeq" id="WP_135245777.1">
    <property type="nucleotide sequence ID" value="NZ_SIHO01000002.1"/>
</dbReference>
<dbReference type="PANTHER" id="PTHR43130">
    <property type="entry name" value="ARAC-FAMILY TRANSCRIPTIONAL REGULATOR"/>
    <property type="match status" value="1"/>
</dbReference>
<comment type="caution">
    <text evidence="2">The sequence shown here is derived from an EMBL/GenBank/DDBJ whole genome shotgun (WGS) entry which is preliminary data.</text>
</comment>
<accession>A0A4Y9EM91</accession>
<dbReference type="InterPro" id="IPR002818">
    <property type="entry name" value="DJ-1/PfpI"/>
</dbReference>
<reference evidence="2 3" key="1">
    <citation type="submission" date="2019-02" db="EMBL/GenBank/DDBJ databases">
        <title>Polymorphobacter sp. isolated from the lake at the Tibet of China.</title>
        <authorList>
            <person name="Li A."/>
        </authorList>
    </citation>
    <scope>NUCLEOTIDE SEQUENCE [LARGE SCALE GENOMIC DNA]</scope>
    <source>
        <strain evidence="2 3">DJ1R-1</strain>
    </source>
</reference>
<evidence type="ECO:0000313" key="2">
    <source>
        <dbReference type="EMBL" id="TFU03185.1"/>
    </source>
</evidence>
<keyword evidence="3" id="KW-1185">Reference proteome</keyword>
<organism evidence="2 3">
    <name type="scientific">Glacieibacterium arshaanense</name>
    <dbReference type="NCBI Taxonomy" id="2511025"/>
    <lineage>
        <taxon>Bacteria</taxon>
        <taxon>Pseudomonadati</taxon>
        <taxon>Pseudomonadota</taxon>
        <taxon>Alphaproteobacteria</taxon>
        <taxon>Sphingomonadales</taxon>
        <taxon>Sphingosinicellaceae</taxon>
        <taxon>Glacieibacterium</taxon>
    </lineage>
</organism>
<dbReference type="InterPro" id="IPR029062">
    <property type="entry name" value="Class_I_gatase-like"/>
</dbReference>
<dbReference type="Proteomes" id="UP000297737">
    <property type="component" value="Unassembled WGS sequence"/>
</dbReference>
<dbReference type="AlphaFoldDB" id="A0A4Y9EM91"/>
<evidence type="ECO:0000313" key="3">
    <source>
        <dbReference type="Proteomes" id="UP000297737"/>
    </source>
</evidence>
<dbReference type="PANTHER" id="PTHR43130:SF2">
    <property type="entry name" value="DJ-1_PFPI DOMAIN-CONTAINING PROTEIN"/>
    <property type="match status" value="1"/>
</dbReference>
<dbReference type="Gene3D" id="3.40.50.880">
    <property type="match status" value="1"/>
</dbReference>
<proteinExistence type="predicted"/>
<dbReference type="EMBL" id="SIHO01000002">
    <property type="protein sequence ID" value="TFU03185.1"/>
    <property type="molecule type" value="Genomic_DNA"/>
</dbReference>
<evidence type="ECO:0000259" key="1">
    <source>
        <dbReference type="Pfam" id="PF01965"/>
    </source>
</evidence>
<dbReference type="CDD" id="cd03139">
    <property type="entry name" value="GATase1_PfpI_2"/>
    <property type="match status" value="1"/>
</dbReference>
<name>A0A4Y9EM91_9SPHN</name>
<dbReference type="GO" id="GO:0006355">
    <property type="term" value="P:regulation of DNA-templated transcription"/>
    <property type="evidence" value="ECO:0007669"/>
    <property type="project" value="TreeGrafter"/>
</dbReference>
<feature type="domain" description="DJ-1/PfpI" evidence="1">
    <location>
        <begin position="4"/>
        <end position="164"/>
    </location>
</feature>
<sequence length="225" mass="24105">MAFRIGFLLYPNLTQLDMTGPAQVLSRMPGATVDFVWKDKSPIMSDCNLALMPTLTLADSGQFDMVCVPGGYGCTALMTDGEILDWLRAQAPGAKLMTSVCTGSLILAAAGLLDGYRAGCHWAWGDSLALFGATFVQERVVFDRDRITAGGVTSGIDFAFKVIESMHGRDVAESIQLTLEYDPAPLGGGTPATARPEILKMVKALLDKRMGDRVGEIEAASKARH</sequence>
<dbReference type="InterPro" id="IPR052158">
    <property type="entry name" value="INH-QAR"/>
</dbReference>